<evidence type="ECO:0000256" key="6">
    <source>
        <dbReference type="ARBA" id="ARBA00023136"/>
    </source>
</evidence>
<evidence type="ECO:0000313" key="9">
    <source>
        <dbReference type="EMBL" id="GLU48014.1"/>
    </source>
</evidence>
<feature type="transmembrane region" description="Helical" evidence="7">
    <location>
        <begin position="106"/>
        <end position="127"/>
    </location>
</feature>
<dbReference type="PANTHER" id="PTHR32243">
    <property type="entry name" value="MALTOSE TRANSPORT SYSTEM PERMEASE-RELATED"/>
    <property type="match status" value="1"/>
</dbReference>
<organism evidence="9 10">
    <name type="scientific">Nocardiopsis ansamitocini</name>
    <dbReference type="NCBI Taxonomy" id="1670832"/>
    <lineage>
        <taxon>Bacteria</taxon>
        <taxon>Bacillati</taxon>
        <taxon>Actinomycetota</taxon>
        <taxon>Actinomycetes</taxon>
        <taxon>Streptosporangiales</taxon>
        <taxon>Nocardiopsidaceae</taxon>
        <taxon>Nocardiopsis</taxon>
    </lineage>
</organism>
<dbReference type="EMBL" id="BSQG01000003">
    <property type="protein sequence ID" value="GLU48014.1"/>
    <property type="molecule type" value="Genomic_DNA"/>
</dbReference>
<accession>A0A9W6P5X1</accession>
<evidence type="ECO:0000313" key="10">
    <source>
        <dbReference type="Proteomes" id="UP001165092"/>
    </source>
</evidence>
<name>A0A9W6P5X1_9ACTN</name>
<evidence type="ECO:0000256" key="7">
    <source>
        <dbReference type="RuleBase" id="RU363032"/>
    </source>
</evidence>
<dbReference type="AlphaFoldDB" id="A0A9W6P5X1"/>
<feature type="transmembrane region" description="Helical" evidence="7">
    <location>
        <begin position="239"/>
        <end position="261"/>
    </location>
</feature>
<feature type="transmembrane region" description="Helical" evidence="7">
    <location>
        <begin position="74"/>
        <end position="94"/>
    </location>
</feature>
<dbReference type="Pfam" id="PF00528">
    <property type="entry name" value="BPD_transp_1"/>
    <property type="match status" value="1"/>
</dbReference>
<dbReference type="InterPro" id="IPR035906">
    <property type="entry name" value="MetI-like_sf"/>
</dbReference>
<protein>
    <submittedName>
        <fullName evidence="9">Sugar ABC transporter permease</fullName>
    </submittedName>
</protein>
<dbReference type="PANTHER" id="PTHR32243:SF18">
    <property type="entry name" value="INNER MEMBRANE ABC TRANSPORTER PERMEASE PROTEIN YCJP"/>
    <property type="match status" value="1"/>
</dbReference>
<evidence type="ECO:0000256" key="4">
    <source>
        <dbReference type="ARBA" id="ARBA00022692"/>
    </source>
</evidence>
<dbReference type="GO" id="GO:0055085">
    <property type="term" value="P:transmembrane transport"/>
    <property type="evidence" value="ECO:0007669"/>
    <property type="project" value="InterPro"/>
</dbReference>
<feature type="transmembrane region" description="Helical" evidence="7">
    <location>
        <begin position="182"/>
        <end position="207"/>
    </location>
</feature>
<gene>
    <name evidence="9" type="ORF">Nans01_23650</name>
</gene>
<feature type="domain" description="ABC transmembrane type-1" evidence="8">
    <location>
        <begin position="70"/>
        <end position="261"/>
    </location>
</feature>
<dbReference type="InterPro" id="IPR000515">
    <property type="entry name" value="MetI-like"/>
</dbReference>
<evidence type="ECO:0000256" key="3">
    <source>
        <dbReference type="ARBA" id="ARBA00022475"/>
    </source>
</evidence>
<dbReference type="Proteomes" id="UP001165092">
    <property type="component" value="Unassembled WGS sequence"/>
</dbReference>
<keyword evidence="3" id="KW-1003">Cell membrane</keyword>
<dbReference type="CDD" id="cd06261">
    <property type="entry name" value="TM_PBP2"/>
    <property type="match status" value="1"/>
</dbReference>
<feature type="transmembrane region" description="Helical" evidence="7">
    <location>
        <begin position="139"/>
        <end position="161"/>
    </location>
</feature>
<dbReference type="RefSeq" id="WP_285759350.1">
    <property type="nucleotide sequence ID" value="NZ_BSQG01000003.1"/>
</dbReference>
<evidence type="ECO:0000256" key="1">
    <source>
        <dbReference type="ARBA" id="ARBA00004651"/>
    </source>
</evidence>
<keyword evidence="6 7" id="KW-0472">Membrane</keyword>
<keyword evidence="4 7" id="KW-0812">Transmembrane</keyword>
<keyword evidence="10" id="KW-1185">Reference proteome</keyword>
<comment type="subcellular location">
    <subcellularLocation>
        <location evidence="1 7">Cell membrane</location>
        <topology evidence="1 7">Multi-pass membrane protein</topology>
    </subcellularLocation>
</comment>
<dbReference type="GO" id="GO:0005886">
    <property type="term" value="C:plasma membrane"/>
    <property type="evidence" value="ECO:0007669"/>
    <property type="project" value="UniProtKB-SubCell"/>
</dbReference>
<keyword evidence="5 7" id="KW-1133">Transmembrane helix</keyword>
<dbReference type="PROSITE" id="PS50928">
    <property type="entry name" value="ABC_TM1"/>
    <property type="match status" value="1"/>
</dbReference>
<dbReference type="InterPro" id="IPR050901">
    <property type="entry name" value="BP-dep_ABC_trans_perm"/>
</dbReference>
<reference evidence="9" key="1">
    <citation type="submission" date="2023-02" db="EMBL/GenBank/DDBJ databases">
        <title>Nocardiopsis ansamitocini NBRC 112285.</title>
        <authorList>
            <person name="Ichikawa N."/>
            <person name="Sato H."/>
            <person name="Tonouchi N."/>
        </authorList>
    </citation>
    <scope>NUCLEOTIDE SEQUENCE</scope>
    <source>
        <strain evidence="9">NBRC 112285</strain>
    </source>
</reference>
<dbReference type="Gene3D" id="1.10.3720.10">
    <property type="entry name" value="MetI-like"/>
    <property type="match status" value="1"/>
</dbReference>
<evidence type="ECO:0000256" key="2">
    <source>
        <dbReference type="ARBA" id="ARBA00022448"/>
    </source>
</evidence>
<evidence type="ECO:0000259" key="8">
    <source>
        <dbReference type="PROSITE" id="PS50928"/>
    </source>
</evidence>
<sequence>MTTIVRSATGAARAGAVAVLLSFTLFPAYFMVISGLSAGAASGTEVLVPVRLTLAHFEQVLLHGDFLRYLRNSAVVAIITVVGSGLLALFAAVAVARFRFRMRTTVLVMVLVVQMVPLEALVIPLFLMARDLRMLNSLIGLAVVYIALSLPFAVWMLRGFVAAVPVEVEEAAAIDGASWGRTLWSVLLPLAAPGLVACSIFSFITAWNEFILALTFMNDSDKFTAAVGLRQFFGLNTTAWGPVMAASTLITLPVMVFFLFVQRGLVSGLAAGAVKG</sequence>
<keyword evidence="2 7" id="KW-0813">Transport</keyword>
<dbReference type="SUPFAM" id="SSF161098">
    <property type="entry name" value="MetI-like"/>
    <property type="match status" value="1"/>
</dbReference>
<evidence type="ECO:0000256" key="5">
    <source>
        <dbReference type="ARBA" id="ARBA00022989"/>
    </source>
</evidence>
<comment type="similarity">
    <text evidence="7">Belongs to the binding-protein-dependent transport system permease family.</text>
</comment>
<comment type="caution">
    <text evidence="9">The sequence shown here is derived from an EMBL/GenBank/DDBJ whole genome shotgun (WGS) entry which is preliminary data.</text>
</comment>
<proteinExistence type="inferred from homology"/>